<organism evidence="1">
    <name type="scientific">Arundo donax</name>
    <name type="common">Giant reed</name>
    <name type="synonym">Donax arundinaceus</name>
    <dbReference type="NCBI Taxonomy" id="35708"/>
    <lineage>
        <taxon>Eukaryota</taxon>
        <taxon>Viridiplantae</taxon>
        <taxon>Streptophyta</taxon>
        <taxon>Embryophyta</taxon>
        <taxon>Tracheophyta</taxon>
        <taxon>Spermatophyta</taxon>
        <taxon>Magnoliopsida</taxon>
        <taxon>Liliopsida</taxon>
        <taxon>Poales</taxon>
        <taxon>Poaceae</taxon>
        <taxon>PACMAD clade</taxon>
        <taxon>Arundinoideae</taxon>
        <taxon>Arundineae</taxon>
        <taxon>Arundo</taxon>
    </lineage>
</organism>
<reference evidence="1" key="1">
    <citation type="submission" date="2014-09" db="EMBL/GenBank/DDBJ databases">
        <authorList>
            <person name="Magalhaes I.L.F."/>
            <person name="Oliveira U."/>
            <person name="Santos F.R."/>
            <person name="Vidigal T.H.D.A."/>
            <person name="Brescovit A.D."/>
            <person name="Santos A.J."/>
        </authorList>
    </citation>
    <scope>NUCLEOTIDE SEQUENCE</scope>
    <source>
        <tissue evidence="1">Shoot tissue taken approximately 20 cm above the soil surface</tissue>
    </source>
</reference>
<dbReference type="EMBL" id="GBRH01263238">
    <property type="protein sequence ID" value="JAD34657.1"/>
    <property type="molecule type" value="Transcribed_RNA"/>
</dbReference>
<accession>A0A0A8ZII0</accession>
<reference evidence="1" key="2">
    <citation type="journal article" date="2015" name="Data Brief">
        <title>Shoot transcriptome of the giant reed, Arundo donax.</title>
        <authorList>
            <person name="Barrero R.A."/>
            <person name="Guerrero F.D."/>
            <person name="Moolhuijzen P."/>
            <person name="Goolsby J.A."/>
            <person name="Tidwell J."/>
            <person name="Bellgard S.E."/>
            <person name="Bellgard M.I."/>
        </authorList>
    </citation>
    <scope>NUCLEOTIDE SEQUENCE</scope>
    <source>
        <tissue evidence="1">Shoot tissue taken approximately 20 cm above the soil surface</tissue>
    </source>
</reference>
<name>A0A0A8ZII0_ARUDO</name>
<dbReference type="AlphaFoldDB" id="A0A0A8ZII0"/>
<proteinExistence type="predicted"/>
<evidence type="ECO:0000313" key="1">
    <source>
        <dbReference type="EMBL" id="JAD34657.1"/>
    </source>
</evidence>
<protein>
    <submittedName>
        <fullName evidence="1">Uncharacterized protein</fullName>
    </submittedName>
</protein>
<sequence length="45" mass="5277">MFMSRTSIFLETKTSTSLSNNIMKKTMMKPHQDKDDYNLTFPFLG</sequence>